<gene>
    <name evidence="3" type="ORF">PG999_001772</name>
</gene>
<proteinExistence type="predicted"/>
<evidence type="ECO:0000313" key="3">
    <source>
        <dbReference type="EMBL" id="KAK8129392.1"/>
    </source>
</evidence>
<dbReference type="Pfam" id="PF26639">
    <property type="entry name" value="Het-6_barrel"/>
    <property type="match status" value="1"/>
</dbReference>
<feature type="domain" description="Heterokaryon incompatibility" evidence="2">
    <location>
        <begin position="138"/>
        <end position="300"/>
    </location>
</feature>
<feature type="compositionally biased region" description="Polar residues" evidence="1">
    <location>
        <begin position="560"/>
        <end position="569"/>
    </location>
</feature>
<sequence length="752" mass="85005">MMSKYFKRPVDVPTELEPPLPPYPYEPLQEDEIRLLTIDPVPTKPEPAPQILCTLQRVKLSASQGPDAGRPGRHRGQDQRWPELQAAPETVRLFKSDAWVKKKQALAKYAGEAQQSPDEGLLLSGEQHLPWRHSWGDYIALSYVWGPQTPAHTIMIDGVPFRVGPNLYLALQQLRRSQRIRQGFMVWIDAICINQQDMDERSRQVARMRDIYASAWQVVSWLGEERDDSNLAIDALRFLARLPAESGEFEGLHRLKRGIDVRPLFITWDSYESPFRKEVLKALLSFFTRPYWRRMWILQEVAMARPKAPVLCGENCLSWTEFHRAARLITSDEERLGRLVTGTLPSTWSFEIGQARLSDRRHLSPERLWRLTTELFQIQGAQNDASLSGAATDMLRPLRLARDAAVTEEKDRVYGILGIKAITARVSLVPDYTLPLPANFQRFASALILGGHVNLLRLESLLDKPIFTKRSLQSRGTKLLEAEPCTHGLPSWVVCWTCATLPIAHLPAAYCAGNTTSSEARFPVLLSDSCLRIQGTTFDTIVSLGTCHPEEATDDYPTRRGSQGKSSNRYGGLEETQEALWRTIVGNSTAQGARPAPDEYAWLRDPRIWRDTVAGVYAHGLGLDDVMKRNGDLDLCGYSLKDLVFGLGQSRRAWKGRYYNPTKVQREALSWAVDVLTWRRLMSTESGRLGLAPAGAMVGDRIAVFPGCDMPMVLRPQHVPDRWRLVGESYVHGIMDGEVVQQDFKPSDIDIY</sequence>
<evidence type="ECO:0000256" key="1">
    <source>
        <dbReference type="SAM" id="MobiDB-lite"/>
    </source>
</evidence>
<feature type="region of interest" description="Disordered" evidence="1">
    <location>
        <begin position="1"/>
        <end position="26"/>
    </location>
</feature>
<feature type="compositionally biased region" description="Pro residues" evidence="1">
    <location>
        <begin position="16"/>
        <end position="25"/>
    </location>
</feature>
<dbReference type="Proteomes" id="UP001392437">
    <property type="component" value="Unassembled WGS sequence"/>
</dbReference>
<reference evidence="3 4" key="1">
    <citation type="submission" date="2023-01" db="EMBL/GenBank/DDBJ databases">
        <title>Analysis of 21 Apiospora genomes using comparative genomics revels a genus with tremendous synthesis potential of carbohydrate active enzymes and secondary metabolites.</title>
        <authorList>
            <person name="Sorensen T."/>
        </authorList>
    </citation>
    <scope>NUCLEOTIDE SEQUENCE [LARGE SCALE GENOMIC DNA]</scope>
    <source>
        <strain evidence="3 4">CBS 117206</strain>
    </source>
</reference>
<accession>A0AAW0R684</accession>
<keyword evidence="4" id="KW-1185">Reference proteome</keyword>
<dbReference type="Pfam" id="PF06985">
    <property type="entry name" value="HET"/>
    <property type="match status" value="1"/>
</dbReference>
<evidence type="ECO:0000313" key="4">
    <source>
        <dbReference type="Proteomes" id="UP001392437"/>
    </source>
</evidence>
<protein>
    <submittedName>
        <fullName evidence="3">Heterokaryon incompatibility protein</fullName>
    </submittedName>
</protein>
<dbReference type="InterPro" id="IPR052895">
    <property type="entry name" value="HetReg/Transcr_Mod"/>
</dbReference>
<dbReference type="AlphaFoldDB" id="A0AAW0R684"/>
<evidence type="ECO:0000259" key="2">
    <source>
        <dbReference type="Pfam" id="PF06985"/>
    </source>
</evidence>
<name>A0AAW0R684_9PEZI</name>
<dbReference type="EMBL" id="JAQQWP010000002">
    <property type="protein sequence ID" value="KAK8129392.1"/>
    <property type="molecule type" value="Genomic_DNA"/>
</dbReference>
<feature type="region of interest" description="Disordered" evidence="1">
    <location>
        <begin position="552"/>
        <end position="572"/>
    </location>
</feature>
<comment type="caution">
    <text evidence="3">The sequence shown here is derived from an EMBL/GenBank/DDBJ whole genome shotgun (WGS) entry which is preliminary data.</text>
</comment>
<organism evidence="3 4">
    <name type="scientific">Apiospora kogelbergensis</name>
    <dbReference type="NCBI Taxonomy" id="1337665"/>
    <lineage>
        <taxon>Eukaryota</taxon>
        <taxon>Fungi</taxon>
        <taxon>Dikarya</taxon>
        <taxon>Ascomycota</taxon>
        <taxon>Pezizomycotina</taxon>
        <taxon>Sordariomycetes</taxon>
        <taxon>Xylariomycetidae</taxon>
        <taxon>Amphisphaeriales</taxon>
        <taxon>Apiosporaceae</taxon>
        <taxon>Apiospora</taxon>
    </lineage>
</organism>
<dbReference type="PANTHER" id="PTHR24148">
    <property type="entry name" value="ANKYRIN REPEAT DOMAIN-CONTAINING PROTEIN 39 HOMOLOG-RELATED"/>
    <property type="match status" value="1"/>
</dbReference>
<dbReference type="PANTHER" id="PTHR24148:SF77">
    <property type="entry name" value="HETEROKARYON INCOMPATIBILITY DOMAIN-CONTAINING PROTEIN"/>
    <property type="match status" value="1"/>
</dbReference>
<dbReference type="InterPro" id="IPR010730">
    <property type="entry name" value="HET"/>
</dbReference>